<comment type="caution">
    <text evidence="1">The sequence shown here is derived from an EMBL/GenBank/DDBJ whole genome shotgun (WGS) entry which is preliminary data.</text>
</comment>
<name>A0A5A9W3W4_9GAMM</name>
<protein>
    <submittedName>
        <fullName evidence="1">Tryptophan synthase subunit beta like protein</fullName>
    </submittedName>
</protein>
<keyword evidence="2" id="KW-1185">Reference proteome</keyword>
<dbReference type="AlphaFoldDB" id="A0A5A9W3W4"/>
<reference evidence="1 2" key="1">
    <citation type="submission" date="2019-03" db="EMBL/GenBank/DDBJ databases">
        <title>Nitrincola sp. nov. isolated from an Indian soda lake.</title>
        <authorList>
            <person name="Joshi A."/>
            <person name="Thite S.V."/>
            <person name="Joseph N."/>
            <person name="Dhotre D."/>
            <person name="Moorthy M."/>
            <person name="Shouche Y.S."/>
        </authorList>
    </citation>
    <scope>NUCLEOTIDE SEQUENCE [LARGE SCALE GENOMIC DNA]</scope>
    <source>
        <strain evidence="1 2">MEB193</strain>
    </source>
</reference>
<dbReference type="RefSeq" id="WP_149390764.1">
    <property type="nucleotide sequence ID" value="NZ_SMRS01000004.1"/>
</dbReference>
<evidence type="ECO:0000313" key="2">
    <source>
        <dbReference type="Proteomes" id="UP000325302"/>
    </source>
</evidence>
<proteinExistence type="predicted"/>
<dbReference type="OrthoDB" id="8527830at2"/>
<sequence>MFIKRDTQGQIIAVSRDRSEDCSEEISDASDELQSFLHPQNEALSASIEALKSSDTELIRVVEDLIDLLTDKGVIQFTDLPKAAQQKLMKRQTLRKHNHSLKLFAEDSDEEMVHLP</sequence>
<dbReference type="Proteomes" id="UP000325302">
    <property type="component" value="Unassembled WGS sequence"/>
</dbReference>
<dbReference type="EMBL" id="SMRS01000004">
    <property type="protein sequence ID" value="KAA0875184.1"/>
    <property type="molecule type" value="Genomic_DNA"/>
</dbReference>
<accession>A0A5A9W3W4</accession>
<organism evidence="1 2">
    <name type="scientific">Nitrincola tapanii</name>
    <dbReference type="NCBI Taxonomy" id="1708751"/>
    <lineage>
        <taxon>Bacteria</taxon>
        <taxon>Pseudomonadati</taxon>
        <taxon>Pseudomonadota</taxon>
        <taxon>Gammaproteobacteria</taxon>
        <taxon>Oceanospirillales</taxon>
        <taxon>Oceanospirillaceae</taxon>
        <taxon>Nitrincola</taxon>
    </lineage>
</organism>
<evidence type="ECO:0000313" key="1">
    <source>
        <dbReference type="EMBL" id="KAA0875184.1"/>
    </source>
</evidence>
<gene>
    <name evidence="1" type="ORF">E1H14_07115</name>
</gene>